<keyword evidence="2" id="KW-1185">Reference proteome</keyword>
<evidence type="ECO:0000313" key="1">
    <source>
        <dbReference type="EMBL" id="TGY00065.1"/>
    </source>
</evidence>
<name>A0AC61R236_9FIRM</name>
<comment type="caution">
    <text evidence="1">The sequence shown here is derived from an EMBL/GenBank/DDBJ whole genome shotgun (WGS) entry which is preliminary data.</text>
</comment>
<proteinExistence type="predicted"/>
<organism evidence="1 2">
    <name type="scientific">Hominisplanchenecus murintestinalis</name>
    <dbReference type="NCBI Taxonomy" id="2941517"/>
    <lineage>
        <taxon>Bacteria</taxon>
        <taxon>Bacillati</taxon>
        <taxon>Bacillota</taxon>
        <taxon>Clostridia</taxon>
        <taxon>Lachnospirales</taxon>
        <taxon>Lachnospiraceae</taxon>
        <taxon>Hominisplanchenecus</taxon>
    </lineage>
</organism>
<reference evidence="1" key="1">
    <citation type="submission" date="2019-04" db="EMBL/GenBank/DDBJ databases">
        <title>Microbes associate with the intestines of laboratory mice.</title>
        <authorList>
            <person name="Navarre W."/>
            <person name="Wong E."/>
            <person name="Huang K."/>
            <person name="Tropini C."/>
            <person name="Ng K."/>
            <person name="Yu B."/>
        </authorList>
    </citation>
    <scope>NUCLEOTIDE SEQUENCE</scope>
    <source>
        <strain evidence="1">NM72_1-8</strain>
    </source>
</reference>
<accession>A0AC61R236</accession>
<sequence length="573" mass="65851">MNVWRNLINCRRNLCVNSYRKLCGRWSMRIFIYSRKSKWTGRGESIENQVQMCRDYIESYVPGADRAEIRVFEDEGYSGKNVKRPEFQKMMAEIKKGRCSYLVCYKLDRLGRNIIDIAGLVEELNNLKVSFISIKENFDTSTPLGKTMLYIAGIFAQMEREQIAERVKDNMVMLAKSGRWLGGNTPLGFFSQKDEKIQINDKIKTSYRLAENPQEMITVRFIFREYLEKQSLAKVVEYFLRNGIQTKRGKEYTPTAVRDILSNPVYCMADEAAYGYFESMGCQMCFSKEEADGRHGIIAYAKTSSASYKNKDNPPEAWIIAMGKHKGEIPGAEFERVQKLLGANRQKGEACRKVRNEVALLSGILFCTCGHAMRPKYYSAKQVTNEGERKFSYLCPYKDATHSEKCSVENVPGNDLDFLVCRELFRHARPDWRVREMLDKLGNEFEKGEGYLAGKGDLQRQALEEKEQGIKNLLAAIKKPGRSEAFIAYADEEIAKLSKECEELKKHIKSGGDGEETPVREKCRADLLVGQLDSFEKAFQMLTVPKKREYLRMLLDQVVWDGEKAQIFLHGSR</sequence>
<evidence type="ECO:0000313" key="2">
    <source>
        <dbReference type="Proteomes" id="UP000307720"/>
    </source>
</evidence>
<protein>
    <submittedName>
        <fullName evidence="1">Recombinase family protein</fullName>
    </submittedName>
</protein>
<dbReference type="EMBL" id="SRZB01000003">
    <property type="protein sequence ID" value="TGY00065.1"/>
    <property type="molecule type" value="Genomic_DNA"/>
</dbReference>
<gene>
    <name evidence="1" type="ORF">E5357_03330</name>
</gene>
<dbReference type="Proteomes" id="UP000307720">
    <property type="component" value="Unassembled WGS sequence"/>
</dbReference>